<organism evidence="3 4">
    <name type="scientific">Nesterenkonia aethiopica</name>
    <dbReference type="NCBI Taxonomy" id="269144"/>
    <lineage>
        <taxon>Bacteria</taxon>
        <taxon>Bacillati</taxon>
        <taxon>Actinomycetota</taxon>
        <taxon>Actinomycetes</taxon>
        <taxon>Micrococcales</taxon>
        <taxon>Micrococcaceae</taxon>
        <taxon>Nesterenkonia</taxon>
    </lineage>
</organism>
<evidence type="ECO:0000313" key="4">
    <source>
        <dbReference type="Proteomes" id="UP001500236"/>
    </source>
</evidence>
<reference evidence="4" key="1">
    <citation type="journal article" date="2019" name="Int. J. Syst. Evol. Microbiol.">
        <title>The Global Catalogue of Microorganisms (GCM) 10K type strain sequencing project: providing services to taxonomists for standard genome sequencing and annotation.</title>
        <authorList>
            <consortium name="The Broad Institute Genomics Platform"/>
            <consortium name="The Broad Institute Genome Sequencing Center for Infectious Disease"/>
            <person name="Wu L."/>
            <person name="Ma J."/>
        </authorList>
    </citation>
    <scope>NUCLEOTIDE SEQUENCE [LARGE SCALE GENOMIC DNA]</scope>
    <source>
        <strain evidence="4">JCM 14309</strain>
    </source>
</reference>
<protein>
    <recommendedName>
        <fullName evidence="5">DUF3040 domain-containing protein</fullName>
    </recommendedName>
</protein>
<feature type="region of interest" description="Disordered" evidence="1">
    <location>
        <begin position="132"/>
        <end position="169"/>
    </location>
</feature>
<accession>A0ABP6LZI4</accession>
<evidence type="ECO:0008006" key="5">
    <source>
        <dbReference type="Google" id="ProtNLM"/>
    </source>
</evidence>
<evidence type="ECO:0000256" key="1">
    <source>
        <dbReference type="SAM" id="MobiDB-lite"/>
    </source>
</evidence>
<sequence length="169" mass="18317">MSTQNHAYAPYPPTDGSYLGPDEVRHRLSDDDARRLGLTGWRRWTVGPAAGTPGRAKLQVAAGVVGGSLQLASQLYNVASGVDTGVWATVVMISGILFYVLALGTYVTYRGNIDHGVYARLDQARREEVARWEETHGRRRQRLRDAAQAQQAPERAAHPPGAGEGGRPA</sequence>
<dbReference type="Proteomes" id="UP001500236">
    <property type="component" value="Unassembled WGS sequence"/>
</dbReference>
<keyword evidence="2" id="KW-0812">Transmembrane</keyword>
<feature type="region of interest" description="Disordered" evidence="1">
    <location>
        <begin position="1"/>
        <end position="20"/>
    </location>
</feature>
<gene>
    <name evidence="3" type="ORF">GCM10010529_16640</name>
</gene>
<dbReference type="EMBL" id="BAAAVT010000009">
    <property type="protein sequence ID" value="GAA3064231.1"/>
    <property type="molecule type" value="Genomic_DNA"/>
</dbReference>
<comment type="caution">
    <text evidence="3">The sequence shown here is derived from an EMBL/GenBank/DDBJ whole genome shotgun (WGS) entry which is preliminary data.</text>
</comment>
<dbReference type="RefSeq" id="WP_344685841.1">
    <property type="nucleotide sequence ID" value="NZ_BAAAVT010000009.1"/>
</dbReference>
<keyword evidence="2" id="KW-1133">Transmembrane helix</keyword>
<evidence type="ECO:0000313" key="3">
    <source>
        <dbReference type="EMBL" id="GAA3064231.1"/>
    </source>
</evidence>
<proteinExistence type="predicted"/>
<keyword evidence="2" id="KW-0472">Membrane</keyword>
<feature type="compositionally biased region" description="Low complexity" evidence="1">
    <location>
        <begin position="146"/>
        <end position="160"/>
    </location>
</feature>
<name>A0ABP6LZI4_9MICC</name>
<feature type="transmembrane region" description="Helical" evidence="2">
    <location>
        <begin position="86"/>
        <end position="109"/>
    </location>
</feature>
<keyword evidence="4" id="KW-1185">Reference proteome</keyword>
<evidence type="ECO:0000256" key="2">
    <source>
        <dbReference type="SAM" id="Phobius"/>
    </source>
</evidence>